<evidence type="ECO:0000256" key="2">
    <source>
        <dbReference type="PROSITE-ProRule" id="PRU00169"/>
    </source>
</evidence>
<evidence type="ECO:0000259" key="3">
    <source>
        <dbReference type="PROSITE" id="PS50110"/>
    </source>
</evidence>
<dbReference type="PROSITE" id="PS50110">
    <property type="entry name" value="RESPONSE_REGULATORY"/>
    <property type="match status" value="1"/>
</dbReference>
<organism evidence="4 5">
    <name type="scientific">Aquisphaera giovannonii</name>
    <dbReference type="NCBI Taxonomy" id="406548"/>
    <lineage>
        <taxon>Bacteria</taxon>
        <taxon>Pseudomonadati</taxon>
        <taxon>Planctomycetota</taxon>
        <taxon>Planctomycetia</taxon>
        <taxon>Isosphaerales</taxon>
        <taxon>Isosphaeraceae</taxon>
        <taxon>Aquisphaera</taxon>
    </lineage>
</organism>
<dbReference type="SMART" id="SM00448">
    <property type="entry name" value="REC"/>
    <property type="match status" value="1"/>
</dbReference>
<accession>A0A5B9WCM1</accession>
<gene>
    <name evidence="4" type="primary">tcrX_3</name>
    <name evidence="4" type="ORF">OJF2_65750</name>
</gene>
<dbReference type="KEGG" id="agv:OJF2_65750"/>
<proteinExistence type="predicted"/>
<evidence type="ECO:0000313" key="5">
    <source>
        <dbReference type="Proteomes" id="UP000324233"/>
    </source>
</evidence>
<dbReference type="InterPro" id="IPR011006">
    <property type="entry name" value="CheY-like_superfamily"/>
</dbReference>
<dbReference type="RefSeq" id="WP_148597473.1">
    <property type="nucleotide sequence ID" value="NZ_CP042997.1"/>
</dbReference>
<dbReference type="GO" id="GO:0000160">
    <property type="term" value="P:phosphorelay signal transduction system"/>
    <property type="evidence" value="ECO:0007669"/>
    <property type="project" value="InterPro"/>
</dbReference>
<dbReference type="CDD" id="cd17574">
    <property type="entry name" value="REC_OmpR"/>
    <property type="match status" value="1"/>
</dbReference>
<keyword evidence="1 2" id="KW-0597">Phosphoprotein</keyword>
<dbReference type="Proteomes" id="UP000324233">
    <property type="component" value="Chromosome"/>
</dbReference>
<sequence length="255" mass="28672">MPTALIVEDEPEANKLLGMLVRLRGFQIRSAFTGKEALRQVEAARPDVVFLDLMLPDLNGYEICRALKSDKETSLLPLIIVTARIADENRVESFCLGADDYVSKPYTPDHIFQALERAGRWDALCHQEVVRGEIPFGRHDEAETLRRLGQLRSVTFARSPLALRQVHEINDAIKLAWCTAFECIDDRPGEPCLVLSYTLDRDRLELRFRSQETCIRRIAGLAQDPASSIYLAAFDRVAVDDASASATLTKSFPHD</sequence>
<dbReference type="InterPro" id="IPR050595">
    <property type="entry name" value="Bact_response_regulator"/>
</dbReference>
<name>A0A5B9WCM1_9BACT</name>
<dbReference type="SUPFAM" id="SSF52172">
    <property type="entry name" value="CheY-like"/>
    <property type="match status" value="1"/>
</dbReference>
<feature type="modified residue" description="4-aspartylphosphate" evidence="2">
    <location>
        <position position="52"/>
    </location>
</feature>
<evidence type="ECO:0000256" key="1">
    <source>
        <dbReference type="ARBA" id="ARBA00022553"/>
    </source>
</evidence>
<dbReference type="EMBL" id="CP042997">
    <property type="protein sequence ID" value="QEH37979.1"/>
    <property type="molecule type" value="Genomic_DNA"/>
</dbReference>
<dbReference type="AlphaFoldDB" id="A0A5B9WCM1"/>
<reference evidence="4 5" key="1">
    <citation type="submission" date="2019-08" db="EMBL/GenBank/DDBJ databases">
        <title>Deep-cultivation of Planctomycetes and their phenomic and genomic characterization uncovers novel biology.</title>
        <authorList>
            <person name="Wiegand S."/>
            <person name="Jogler M."/>
            <person name="Boedeker C."/>
            <person name="Pinto D."/>
            <person name="Vollmers J."/>
            <person name="Rivas-Marin E."/>
            <person name="Kohn T."/>
            <person name="Peeters S.H."/>
            <person name="Heuer A."/>
            <person name="Rast P."/>
            <person name="Oberbeckmann S."/>
            <person name="Bunk B."/>
            <person name="Jeske O."/>
            <person name="Meyerdierks A."/>
            <person name="Storesund J.E."/>
            <person name="Kallscheuer N."/>
            <person name="Luecker S."/>
            <person name="Lage O.M."/>
            <person name="Pohl T."/>
            <person name="Merkel B.J."/>
            <person name="Hornburger P."/>
            <person name="Mueller R.-W."/>
            <person name="Bruemmer F."/>
            <person name="Labrenz M."/>
            <person name="Spormann A.M."/>
            <person name="Op den Camp H."/>
            <person name="Overmann J."/>
            <person name="Amann R."/>
            <person name="Jetten M.S.M."/>
            <person name="Mascher T."/>
            <person name="Medema M.H."/>
            <person name="Devos D.P."/>
            <person name="Kaster A.-K."/>
            <person name="Ovreas L."/>
            <person name="Rohde M."/>
            <person name="Galperin M.Y."/>
            <person name="Jogler C."/>
        </authorList>
    </citation>
    <scope>NUCLEOTIDE SEQUENCE [LARGE SCALE GENOMIC DNA]</scope>
    <source>
        <strain evidence="4 5">OJF2</strain>
    </source>
</reference>
<dbReference type="OrthoDB" id="269018at2"/>
<keyword evidence="5" id="KW-1185">Reference proteome</keyword>
<evidence type="ECO:0000313" key="4">
    <source>
        <dbReference type="EMBL" id="QEH37979.1"/>
    </source>
</evidence>
<dbReference type="Gene3D" id="3.40.50.2300">
    <property type="match status" value="1"/>
</dbReference>
<dbReference type="PANTHER" id="PTHR44591">
    <property type="entry name" value="STRESS RESPONSE REGULATOR PROTEIN 1"/>
    <property type="match status" value="1"/>
</dbReference>
<dbReference type="Pfam" id="PF00072">
    <property type="entry name" value="Response_reg"/>
    <property type="match status" value="1"/>
</dbReference>
<feature type="domain" description="Response regulatory" evidence="3">
    <location>
        <begin position="3"/>
        <end position="119"/>
    </location>
</feature>
<protein>
    <submittedName>
        <fullName evidence="4">Putative transcriptional regulatory protein TcrX</fullName>
    </submittedName>
</protein>
<dbReference type="InterPro" id="IPR001789">
    <property type="entry name" value="Sig_transdc_resp-reg_receiver"/>
</dbReference>
<dbReference type="PANTHER" id="PTHR44591:SF3">
    <property type="entry name" value="RESPONSE REGULATORY DOMAIN-CONTAINING PROTEIN"/>
    <property type="match status" value="1"/>
</dbReference>